<organism evidence="3 4">
    <name type="scientific">Methanococcoides seepicolus</name>
    <dbReference type="NCBI Taxonomy" id="2828780"/>
    <lineage>
        <taxon>Archaea</taxon>
        <taxon>Methanobacteriati</taxon>
        <taxon>Methanobacteriota</taxon>
        <taxon>Stenosarchaea group</taxon>
        <taxon>Methanomicrobia</taxon>
        <taxon>Methanosarcinales</taxon>
        <taxon>Methanosarcinaceae</taxon>
        <taxon>Methanococcoides</taxon>
    </lineage>
</organism>
<proteinExistence type="predicted"/>
<evidence type="ECO:0000313" key="4">
    <source>
        <dbReference type="Proteomes" id="UP001056766"/>
    </source>
</evidence>
<keyword evidence="4" id="KW-1185">Reference proteome</keyword>
<reference evidence="3" key="1">
    <citation type="journal article" date="2021" name="mSystems">
        <title>Bacteria and Archaea Synergistically Convert Glycine Betaine to Biogenic Methane in the Formosa Cold Seep of the South China Sea.</title>
        <authorList>
            <person name="Li L."/>
            <person name="Zhang W."/>
            <person name="Zhang S."/>
            <person name="Song L."/>
            <person name="Sun Q."/>
            <person name="Zhang H."/>
            <person name="Xiang H."/>
            <person name="Dong X."/>
        </authorList>
    </citation>
    <scope>NUCLEOTIDE SEQUENCE</scope>
    <source>
        <strain evidence="3">LLY</strain>
    </source>
</reference>
<keyword evidence="1" id="KW-0233">DNA recombination</keyword>
<dbReference type="PROSITE" id="PS51898">
    <property type="entry name" value="TYR_RECOMBINASE"/>
    <property type="match status" value="1"/>
</dbReference>
<dbReference type="GO" id="GO:0015074">
    <property type="term" value="P:DNA integration"/>
    <property type="evidence" value="ECO:0007669"/>
    <property type="project" value="InterPro"/>
</dbReference>
<evidence type="ECO:0000259" key="2">
    <source>
        <dbReference type="PROSITE" id="PS51898"/>
    </source>
</evidence>
<dbReference type="Pfam" id="PF00589">
    <property type="entry name" value="Phage_integrase"/>
    <property type="match status" value="1"/>
</dbReference>
<dbReference type="GO" id="GO:0006310">
    <property type="term" value="P:DNA recombination"/>
    <property type="evidence" value="ECO:0007669"/>
    <property type="project" value="UniProtKB-KW"/>
</dbReference>
<feature type="domain" description="Tyr recombinase" evidence="2">
    <location>
        <begin position="1"/>
        <end position="80"/>
    </location>
</feature>
<reference evidence="3" key="2">
    <citation type="submission" date="2021-04" db="EMBL/GenBank/DDBJ databases">
        <authorList>
            <person name="Dong X."/>
        </authorList>
    </citation>
    <scope>NUCLEOTIDE SEQUENCE</scope>
    <source>
        <strain evidence="3">LLY</strain>
    </source>
</reference>
<dbReference type="SUPFAM" id="SSF56349">
    <property type="entry name" value="DNA breaking-rejoining enzymes"/>
    <property type="match status" value="1"/>
</dbReference>
<accession>A0A9E5D9Y9</accession>
<dbReference type="AlphaFoldDB" id="A0A9E5D9Y9"/>
<dbReference type="InterPro" id="IPR011010">
    <property type="entry name" value="DNA_brk_join_enz"/>
</dbReference>
<dbReference type="EMBL" id="JAGSOI010000005">
    <property type="protein sequence ID" value="MCM1985796.1"/>
    <property type="molecule type" value="Genomic_DNA"/>
</dbReference>
<dbReference type="InterPro" id="IPR002104">
    <property type="entry name" value="Integrase_catalytic"/>
</dbReference>
<evidence type="ECO:0000256" key="1">
    <source>
        <dbReference type="ARBA" id="ARBA00023172"/>
    </source>
</evidence>
<protein>
    <submittedName>
        <fullName evidence="3">Tyrosine-type recombinase/integrase</fullName>
    </submittedName>
</protein>
<dbReference type="GO" id="GO:0003677">
    <property type="term" value="F:DNA binding"/>
    <property type="evidence" value="ECO:0007669"/>
    <property type="project" value="InterPro"/>
</dbReference>
<gene>
    <name evidence="3" type="ORF">KDK67_02000</name>
</gene>
<comment type="caution">
    <text evidence="3">The sequence shown here is derived from an EMBL/GenBank/DDBJ whole genome shotgun (WGS) entry which is preliminary data.</text>
</comment>
<dbReference type="InterPro" id="IPR013762">
    <property type="entry name" value="Integrase-like_cat_sf"/>
</dbReference>
<dbReference type="Gene3D" id="1.10.443.10">
    <property type="entry name" value="Intergrase catalytic core"/>
    <property type="match status" value="1"/>
</dbReference>
<dbReference type="RefSeq" id="WP_420846916.1">
    <property type="nucleotide sequence ID" value="NZ_JAGSOI010000005.1"/>
</dbReference>
<sequence>MKSPQVSRTQVFRVFNKICKDVGLDKSIATHGFRRTRANYLLNHGMPITTLSKFLRHKNIGTTIKISTSDSKMCNHHLMR</sequence>
<evidence type="ECO:0000313" key="3">
    <source>
        <dbReference type="EMBL" id="MCM1985796.1"/>
    </source>
</evidence>
<name>A0A9E5D9Y9_9EURY</name>
<dbReference type="Proteomes" id="UP001056766">
    <property type="component" value="Unassembled WGS sequence"/>
</dbReference>